<dbReference type="RefSeq" id="WP_248940538.1">
    <property type="nucleotide sequence ID" value="NZ_JAKIKS010000042.1"/>
</dbReference>
<sequence length="85" mass="9922">MMSDLADDAQRLMQWRIKSSLSQLTTVITCSTGRCYYCFEVIGMEQRFCDSYCRDDHERIQRLEQVRFGKRAFGSDALRLEAING</sequence>
<accession>A0ABT0LBZ2</accession>
<evidence type="ECO:0000313" key="1">
    <source>
        <dbReference type="EMBL" id="MCL1125223.1"/>
    </source>
</evidence>
<reference evidence="1 2" key="1">
    <citation type="submission" date="2022-01" db="EMBL/GenBank/DDBJ databases">
        <title>Whole genome-based taxonomy of the Shewanellaceae.</title>
        <authorList>
            <person name="Martin-Rodriguez A.J."/>
        </authorList>
    </citation>
    <scope>NUCLEOTIDE SEQUENCE [LARGE SCALE GENOMIC DNA]</scope>
    <source>
        <strain evidence="1 2">DSM 17177</strain>
    </source>
</reference>
<name>A0ABT0LBZ2_9GAMM</name>
<evidence type="ECO:0000313" key="2">
    <source>
        <dbReference type="Proteomes" id="UP001203423"/>
    </source>
</evidence>
<gene>
    <name evidence="1" type="ORF">L2764_12240</name>
</gene>
<keyword evidence="2" id="KW-1185">Reference proteome</keyword>
<organism evidence="1 2">
    <name type="scientific">Shewanella surugensis</name>
    <dbReference type="NCBI Taxonomy" id="212020"/>
    <lineage>
        <taxon>Bacteria</taxon>
        <taxon>Pseudomonadati</taxon>
        <taxon>Pseudomonadota</taxon>
        <taxon>Gammaproteobacteria</taxon>
        <taxon>Alteromonadales</taxon>
        <taxon>Shewanellaceae</taxon>
        <taxon>Shewanella</taxon>
    </lineage>
</organism>
<comment type="caution">
    <text evidence="1">The sequence shown here is derived from an EMBL/GenBank/DDBJ whole genome shotgun (WGS) entry which is preliminary data.</text>
</comment>
<proteinExistence type="predicted"/>
<dbReference type="EMBL" id="JAKIKS010000042">
    <property type="protein sequence ID" value="MCL1125223.1"/>
    <property type="molecule type" value="Genomic_DNA"/>
</dbReference>
<protein>
    <submittedName>
        <fullName evidence="1">Uncharacterized protein</fullName>
    </submittedName>
</protein>
<dbReference type="Proteomes" id="UP001203423">
    <property type="component" value="Unassembled WGS sequence"/>
</dbReference>